<comment type="caution">
    <text evidence="2">The sequence shown here is derived from an EMBL/GenBank/DDBJ whole genome shotgun (WGS) entry which is preliminary data.</text>
</comment>
<sequence length="65" mass="7305">MSEIAKCPTCGSTSRIKTTHGEIHYQAVQDDDALKKIGQMKKALEKYKSRIEELEAEVATLKSEH</sequence>
<dbReference type="EMBL" id="BQKE01000001">
    <property type="protein sequence ID" value="GJM61830.1"/>
    <property type="molecule type" value="Genomic_DNA"/>
</dbReference>
<keyword evidence="3" id="KW-1185">Reference proteome</keyword>
<evidence type="ECO:0000313" key="3">
    <source>
        <dbReference type="Proteomes" id="UP001310022"/>
    </source>
</evidence>
<name>A0AAN4VZT8_9BACT</name>
<protein>
    <submittedName>
        <fullName evidence="2">Uncharacterized protein</fullName>
    </submittedName>
</protein>
<proteinExistence type="predicted"/>
<organism evidence="2 3">
    <name type="scientific">Persicobacter diffluens</name>
    <dbReference type="NCBI Taxonomy" id="981"/>
    <lineage>
        <taxon>Bacteria</taxon>
        <taxon>Pseudomonadati</taxon>
        <taxon>Bacteroidota</taxon>
        <taxon>Cytophagia</taxon>
        <taxon>Cytophagales</taxon>
        <taxon>Persicobacteraceae</taxon>
        <taxon>Persicobacter</taxon>
    </lineage>
</organism>
<dbReference type="RefSeq" id="WP_338237272.1">
    <property type="nucleotide sequence ID" value="NZ_BQKE01000001.1"/>
</dbReference>
<dbReference type="AlphaFoldDB" id="A0AAN4VZT8"/>
<evidence type="ECO:0000313" key="2">
    <source>
        <dbReference type="EMBL" id="GJM61830.1"/>
    </source>
</evidence>
<dbReference type="Proteomes" id="UP001310022">
    <property type="component" value="Unassembled WGS sequence"/>
</dbReference>
<evidence type="ECO:0000256" key="1">
    <source>
        <dbReference type="SAM" id="Coils"/>
    </source>
</evidence>
<accession>A0AAN4VZT8</accession>
<reference evidence="2 3" key="1">
    <citation type="submission" date="2021-12" db="EMBL/GenBank/DDBJ databases">
        <title>Genome sequencing of bacteria with rrn-lacking chromosome and rrn-plasmid.</title>
        <authorList>
            <person name="Anda M."/>
            <person name="Iwasaki W."/>
        </authorList>
    </citation>
    <scope>NUCLEOTIDE SEQUENCE [LARGE SCALE GENOMIC DNA]</scope>
    <source>
        <strain evidence="2 3">NBRC 15940</strain>
    </source>
</reference>
<keyword evidence="1" id="KW-0175">Coiled coil</keyword>
<feature type="coiled-coil region" evidence="1">
    <location>
        <begin position="37"/>
        <end position="64"/>
    </location>
</feature>
<gene>
    <name evidence="2" type="ORF">PEDI_23820</name>
</gene>